<sequence length="69" mass="8140">MASQTTDIVAKVLEQQVLQSVWLVEEQLDKELEKLYRVDEDELEKLKERRLEAFKKSQKQIVPSVARIL</sequence>
<dbReference type="Ensembl" id="ENSSFOT00015000781.2">
    <property type="protein sequence ID" value="ENSSFOP00015000753.2"/>
    <property type="gene ID" value="ENSSFOG00015000570.2"/>
</dbReference>
<dbReference type="AlphaFoldDB" id="A0A8C9UWR3"/>
<accession>A0A8C9UWR3</accession>
<organism evidence="1 2">
    <name type="scientific">Scleropages formosus</name>
    <name type="common">Asian bonytongue</name>
    <name type="synonym">Osteoglossum formosum</name>
    <dbReference type="NCBI Taxonomy" id="113540"/>
    <lineage>
        <taxon>Eukaryota</taxon>
        <taxon>Metazoa</taxon>
        <taxon>Chordata</taxon>
        <taxon>Craniata</taxon>
        <taxon>Vertebrata</taxon>
        <taxon>Euteleostomi</taxon>
        <taxon>Actinopterygii</taxon>
        <taxon>Neopterygii</taxon>
        <taxon>Teleostei</taxon>
        <taxon>Osteoglossocephala</taxon>
        <taxon>Osteoglossomorpha</taxon>
        <taxon>Osteoglossiformes</taxon>
        <taxon>Osteoglossidae</taxon>
        <taxon>Scleropages</taxon>
    </lineage>
</organism>
<reference evidence="1 2" key="1">
    <citation type="submission" date="2019-04" db="EMBL/GenBank/DDBJ databases">
        <authorList>
            <consortium name="Wellcome Sanger Institute Data Sharing"/>
        </authorList>
    </citation>
    <scope>NUCLEOTIDE SEQUENCE [LARGE SCALE GENOMIC DNA]</scope>
</reference>
<dbReference type="GeneTree" id="ENSGT00940000168976"/>
<proteinExistence type="predicted"/>
<reference evidence="1" key="2">
    <citation type="submission" date="2025-08" db="UniProtKB">
        <authorList>
            <consortium name="Ensembl"/>
        </authorList>
    </citation>
    <scope>IDENTIFICATION</scope>
</reference>
<evidence type="ECO:0000313" key="1">
    <source>
        <dbReference type="Ensembl" id="ENSSFOP00015000753.2"/>
    </source>
</evidence>
<dbReference type="Proteomes" id="UP000694397">
    <property type="component" value="Chromosome 1"/>
</dbReference>
<protein>
    <submittedName>
        <fullName evidence="1">Uncharacterized protein</fullName>
    </submittedName>
</protein>
<name>A0A8C9UWR3_SCLFO</name>
<keyword evidence="2" id="KW-1185">Reference proteome</keyword>
<evidence type="ECO:0000313" key="2">
    <source>
        <dbReference type="Proteomes" id="UP000694397"/>
    </source>
</evidence>
<reference evidence="1" key="3">
    <citation type="submission" date="2025-09" db="UniProtKB">
        <authorList>
            <consortium name="Ensembl"/>
        </authorList>
    </citation>
    <scope>IDENTIFICATION</scope>
</reference>